<feature type="transmembrane region" description="Helical" evidence="1">
    <location>
        <begin position="90"/>
        <end position="108"/>
    </location>
</feature>
<dbReference type="AlphaFoldDB" id="A0A9D1YYP3"/>
<name>A0A9D1YYP3_9MICO</name>
<proteinExistence type="predicted"/>
<accession>A0A9D1YYP3</accession>
<feature type="transmembrane region" description="Helical" evidence="1">
    <location>
        <begin position="14"/>
        <end position="37"/>
    </location>
</feature>
<sequence>MSLEPLRIGAGRKAAALAAGAVNGVLVLAAWLLTFILLTLTGPANEAGLLHAFAVAFAGLCALSGQLFVRAALGRHRTGGSIARFTRYQLGSAGIGTAAALVFFPIAMSREPGGLQQETLWWIGCFTAAGGILVASVLCFLPSRRRPGTPPKSPDLVVVPARVVEHWMGWRRLWTPELSVVQYSGGDGRPRFVRHLYRQALTAKGIVGEAHIANNTERVTAFWVSPITSSATMRDLVSVVREQSKQRRERPPRRE</sequence>
<dbReference type="Proteomes" id="UP000824005">
    <property type="component" value="Unassembled WGS sequence"/>
</dbReference>
<keyword evidence="1" id="KW-0812">Transmembrane</keyword>
<gene>
    <name evidence="2" type="ORF">H9830_15540</name>
</gene>
<feature type="transmembrane region" description="Helical" evidence="1">
    <location>
        <begin position="49"/>
        <end position="69"/>
    </location>
</feature>
<evidence type="ECO:0000313" key="3">
    <source>
        <dbReference type="Proteomes" id="UP000824005"/>
    </source>
</evidence>
<reference evidence="2" key="1">
    <citation type="journal article" date="2021" name="PeerJ">
        <title>Extensive microbial diversity within the chicken gut microbiome revealed by metagenomics and culture.</title>
        <authorList>
            <person name="Gilroy R."/>
            <person name="Ravi A."/>
            <person name="Getino M."/>
            <person name="Pursley I."/>
            <person name="Horton D.L."/>
            <person name="Alikhan N.F."/>
            <person name="Baker D."/>
            <person name="Gharbi K."/>
            <person name="Hall N."/>
            <person name="Watson M."/>
            <person name="Adriaenssens E.M."/>
            <person name="Foster-Nyarko E."/>
            <person name="Jarju S."/>
            <person name="Secka A."/>
            <person name="Antonio M."/>
            <person name="Oren A."/>
            <person name="Chaudhuri R.R."/>
            <person name="La Ragione R."/>
            <person name="Hildebrand F."/>
            <person name="Pallen M.J."/>
        </authorList>
    </citation>
    <scope>NUCLEOTIDE SEQUENCE</scope>
    <source>
        <strain evidence="2">ChiGjej1B1-98</strain>
    </source>
</reference>
<keyword evidence="1" id="KW-1133">Transmembrane helix</keyword>
<evidence type="ECO:0000256" key="1">
    <source>
        <dbReference type="SAM" id="Phobius"/>
    </source>
</evidence>
<protein>
    <submittedName>
        <fullName evidence="2">Uncharacterized protein</fullName>
    </submittedName>
</protein>
<dbReference type="EMBL" id="DXDC01000470">
    <property type="protein sequence ID" value="HIY67678.1"/>
    <property type="molecule type" value="Genomic_DNA"/>
</dbReference>
<evidence type="ECO:0000313" key="2">
    <source>
        <dbReference type="EMBL" id="HIY67678.1"/>
    </source>
</evidence>
<organism evidence="2 3">
    <name type="scientific">Candidatus Agrococcus pullicola</name>
    <dbReference type="NCBI Taxonomy" id="2838429"/>
    <lineage>
        <taxon>Bacteria</taxon>
        <taxon>Bacillati</taxon>
        <taxon>Actinomycetota</taxon>
        <taxon>Actinomycetes</taxon>
        <taxon>Micrococcales</taxon>
        <taxon>Microbacteriaceae</taxon>
        <taxon>Agrococcus</taxon>
    </lineage>
</organism>
<comment type="caution">
    <text evidence="2">The sequence shown here is derived from an EMBL/GenBank/DDBJ whole genome shotgun (WGS) entry which is preliminary data.</text>
</comment>
<feature type="transmembrane region" description="Helical" evidence="1">
    <location>
        <begin position="120"/>
        <end position="141"/>
    </location>
</feature>
<keyword evidence="1" id="KW-0472">Membrane</keyword>
<reference evidence="2" key="2">
    <citation type="submission" date="2021-04" db="EMBL/GenBank/DDBJ databases">
        <authorList>
            <person name="Gilroy R."/>
        </authorList>
    </citation>
    <scope>NUCLEOTIDE SEQUENCE</scope>
    <source>
        <strain evidence="2">ChiGjej1B1-98</strain>
    </source>
</reference>